<keyword evidence="2" id="KW-1185">Reference proteome</keyword>
<dbReference type="AlphaFoldDB" id="A0A8S4RDM1"/>
<accession>A0A8S4RDM1</accession>
<comment type="caution">
    <text evidence="1">The sequence shown here is derived from an EMBL/GenBank/DDBJ whole genome shotgun (WGS) entry which is preliminary data.</text>
</comment>
<gene>
    <name evidence="1" type="primary">jg715</name>
    <name evidence="1" type="ORF">PAEG_LOCUS11186</name>
</gene>
<organism evidence="1 2">
    <name type="scientific">Pararge aegeria aegeria</name>
    <dbReference type="NCBI Taxonomy" id="348720"/>
    <lineage>
        <taxon>Eukaryota</taxon>
        <taxon>Metazoa</taxon>
        <taxon>Ecdysozoa</taxon>
        <taxon>Arthropoda</taxon>
        <taxon>Hexapoda</taxon>
        <taxon>Insecta</taxon>
        <taxon>Pterygota</taxon>
        <taxon>Neoptera</taxon>
        <taxon>Endopterygota</taxon>
        <taxon>Lepidoptera</taxon>
        <taxon>Glossata</taxon>
        <taxon>Ditrysia</taxon>
        <taxon>Papilionoidea</taxon>
        <taxon>Nymphalidae</taxon>
        <taxon>Satyrinae</taxon>
        <taxon>Satyrini</taxon>
        <taxon>Parargina</taxon>
        <taxon>Pararge</taxon>
    </lineage>
</organism>
<evidence type="ECO:0000313" key="2">
    <source>
        <dbReference type="Proteomes" id="UP000838756"/>
    </source>
</evidence>
<proteinExistence type="predicted"/>
<dbReference type="OrthoDB" id="7359831at2759"/>
<dbReference type="Proteomes" id="UP000838756">
    <property type="component" value="Unassembled WGS sequence"/>
</dbReference>
<dbReference type="EMBL" id="CAKXAJ010024935">
    <property type="protein sequence ID" value="CAH2233029.1"/>
    <property type="molecule type" value="Genomic_DNA"/>
</dbReference>
<evidence type="ECO:0000313" key="1">
    <source>
        <dbReference type="EMBL" id="CAH2233029.1"/>
    </source>
</evidence>
<protein>
    <submittedName>
        <fullName evidence="1">Jg715 protein</fullName>
    </submittedName>
</protein>
<sequence length="155" mass="18076">MIIAGEEETYFAVLIFLLGNNEAVRLHNLFQFLDGYKSEHNLQGFLHIGEDYAVFLRKPKSHDKLLIYELYEAKNVENTSNKPRLLAISQVPVEYIKEQLKKYREELYRAKYVDNNVVPGTEVKTLREWQIDRALDLQKGLIAAKPVILRTLVLQ</sequence>
<reference evidence="1" key="1">
    <citation type="submission" date="2022-03" db="EMBL/GenBank/DDBJ databases">
        <authorList>
            <person name="Lindestad O."/>
        </authorList>
    </citation>
    <scope>NUCLEOTIDE SEQUENCE</scope>
</reference>
<name>A0A8S4RDM1_9NEOP</name>